<dbReference type="InterPro" id="IPR045079">
    <property type="entry name" value="Oxoprolinase-like"/>
</dbReference>
<dbReference type="GO" id="GO:0047423">
    <property type="term" value="F:N-methylhydantoinase (ATP-hydrolyzing) activity"/>
    <property type="evidence" value="ECO:0007669"/>
    <property type="project" value="UniProtKB-EC"/>
</dbReference>
<gene>
    <name evidence="2" type="ORF">HRUBRA_00862</name>
</gene>
<sequence length="642" mass="70308">MATVIETSTTPWETVEVDAVTLDVIENAIQNARVQMDAILFRTAISTIIREQRDGFPVLTDRDGQMLAGQFGSPVDGFIDNYDGDVQEGDVLLTNDPYACDGAISHLNDWLVCTPVYYHGRLLGWAAMFGHMSDISGSTAASMPVTSTDILQEGIVIPPVKVVSKGELQQDIVRLAVRNSRTPDWNEADFYAILSACRTGAARLVEMADRFGPDVLVSAQKQLLARNREAMRELIVSTMPEEKVVFEDWICDDALGHGPYKMGCEMWREGDKLVFDFSRTDPQSAGCINFLLNDRMFKMFCGQFMVNVFDPQIVLNDGYIDLIDVRIPKGTLLNPVAPAALNGRTHALGRIFDIISGLFGTANSDFLVAAGFSDSPHLMFSGFNQRDDWFLMFQIGFGGIPGKPGGDGPDGHSLWPKMRNVPNEYTEAYFPIRVERFESIPDTGGPGLHRGGNGVRTEYAFLVEGKISIHDDRWFTYPWGVKGGLPGTRSRKTLRRADGSTENLPSKVDDVPVAPGDLLVFETWGGGGWGDPLERPYDSIAYDLEAGLVTAEGARRYGVVAGVDLAIDETASDALRATMRNARGDVEAFDFGGTLDELRAACLEETGFEPPAPPVQAPIAAAWLRKQRREAEARDGSARAAG</sequence>
<dbReference type="PANTHER" id="PTHR11365:SF23">
    <property type="entry name" value="HYPOTHETICAL 5-OXOPROLINASE (EUROFUNG)-RELATED"/>
    <property type="match status" value="1"/>
</dbReference>
<dbReference type="Pfam" id="PF02538">
    <property type="entry name" value="Hydantoinase_B"/>
    <property type="match status" value="1"/>
</dbReference>
<keyword evidence="2" id="KW-0378">Hydrolase</keyword>
<dbReference type="AlphaFoldDB" id="A0A095VTY0"/>
<organism evidence="2 3">
    <name type="scientific">Pseudohaliea rubra DSM 19751</name>
    <dbReference type="NCBI Taxonomy" id="1265313"/>
    <lineage>
        <taxon>Bacteria</taxon>
        <taxon>Pseudomonadati</taxon>
        <taxon>Pseudomonadota</taxon>
        <taxon>Gammaproteobacteria</taxon>
        <taxon>Cellvibrionales</taxon>
        <taxon>Halieaceae</taxon>
        <taxon>Pseudohaliea</taxon>
    </lineage>
</organism>
<evidence type="ECO:0000313" key="2">
    <source>
        <dbReference type="EMBL" id="KGE04523.1"/>
    </source>
</evidence>
<keyword evidence="3" id="KW-1185">Reference proteome</keyword>
<protein>
    <submittedName>
        <fullName evidence="2">N-methylhydantoinase B</fullName>
        <ecNumber evidence="2">3.5.2.14</ecNumber>
    </submittedName>
</protein>
<dbReference type="STRING" id="1265313.HRUBRA_00862"/>
<dbReference type="GO" id="GO:0005829">
    <property type="term" value="C:cytosol"/>
    <property type="evidence" value="ECO:0007669"/>
    <property type="project" value="TreeGrafter"/>
</dbReference>
<dbReference type="Proteomes" id="UP000029640">
    <property type="component" value="Unassembled WGS sequence"/>
</dbReference>
<accession>A0A095VTY0</accession>
<dbReference type="EC" id="3.5.2.14" evidence="2"/>
<dbReference type="GO" id="GO:0017168">
    <property type="term" value="F:5-oxoprolinase (ATP-hydrolyzing) activity"/>
    <property type="evidence" value="ECO:0007669"/>
    <property type="project" value="TreeGrafter"/>
</dbReference>
<evidence type="ECO:0000313" key="3">
    <source>
        <dbReference type="Proteomes" id="UP000029640"/>
    </source>
</evidence>
<dbReference type="RefSeq" id="WP_035514551.1">
    <property type="nucleotide sequence ID" value="NZ_KN234749.1"/>
</dbReference>
<proteinExistence type="predicted"/>
<comment type="caution">
    <text evidence="2">The sequence shown here is derived from an EMBL/GenBank/DDBJ whole genome shotgun (WGS) entry which is preliminary data.</text>
</comment>
<dbReference type="GO" id="GO:0006749">
    <property type="term" value="P:glutathione metabolic process"/>
    <property type="evidence" value="ECO:0007669"/>
    <property type="project" value="TreeGrafter"/>
</dbReference>
<dbReference type="InterPro" id="IPR003692">
    <property type="entry name" value="Hydantoinase_B"/>
</dbReference>
<dbReference type="HOGENOM" id="CLU_020413_1_0_6"/>
<dbReference type="eggNOG" id="COG0146">
    <property type="taxonomic scope" value="Bacteria"/>
</dbReference>
<dbReference type="PATRIC" id="fig|1265313.6.peg.855"/>
<dbReference type="EMBL" id="AUVB01000024">
    <property type="protein sequence ID" value="KGE04523.1"/>
    <property type="molecule type" value="Genomic_DNA"/>
</dbReference>
<name>A0A095VTY0_9GAMM</name>
<feature type="domain" description="Hydantoinase B/oxoprolinase" evidence="1">
    <location>
        <begin position="18"/>
        <end position="532"/>
    </location>
</feature>
<dbReference type="OrthoDB" id="5288472at2"/>
<reference evidence="2 3" key="1">
    <citation type="journal article" date="2014" name="Genome Announc.">
        <title>Genome Sequence of Gammaproteobacterial Pseudohaliea rubra Type Strain DSM 19751, Isolated from Coastal Seawater of the Mediterranean Sea.</title>
        <authorList>
            <person name="Spring S."/>
            <person name="Fiebig A."/>
            <person name="Riedel T."/>
            <person name="Goker M."/>
            <person name="Klenk H.P."/>
        </authorList>
    </citation>
    <scope>NUCLEOTIDE SEQUENCE [LARGE SCALE GENOMIC DNA]</scope>
    <source>
        <strain evidence="2 3">DSM 19751</strain>
    </source>
</reference>
<dbReference type="PANTHER" id="PTHR11365">
    <property type="entry name" value="5-OXOPROLINASE RELATED"/>
    <property type="match status" value="1"/>
</dbReference>
<evidence type="ECO:0000259" key="1">
    <source>
        <dbReference type="Pfam" id="PF02538"/>
    </source>
</evidence>